<evidence type="ECO:0000313" key="2">
    <source>
        <dbReference type="EMBL" id="KDQ11442.1"/>
    </source>
</evidence>
<dbReference type="EMBL" id="KL198058">
    <property type="protein sequence ID" value="KDQ11442.1"/>
    <property type="molecule type" value="Genomic_DNA"/>
</dbReference>
<dbReference type="AlphaFoldDB" id="A0A067MHT2"/>
<accession>A0A067MHT2</accession>
<protein>
    <submittedName>
        <fullName evidence="2">Uncharacterized protein</fullName>
    </submittedName>
</protein>
<sequence>MVGAYLHRLHPVLFEAECPPLGIASSVTTSQRTSLALRGSSAPASLPGDGTQNTSWETVHYLPPGFRWLYLDHCNQRYLRAAITLTAFQPPFLEFEEFVDELYRNEVAEGAPFREAYDDYTRLAYSLSFYSEDGINQLLSKYQLAWGHCIHDRDPSEDGFESDDTHYDDGPYPVRA</sequence>
<feature type="region of interest" description="Disordered" evidence="1">
    <location>
        <begin position="157"/>
        <end position="176"/>
    </location>
</feature>
<name>A0A067MHT2_BOTB1</name>
<keyword evidence="3" id="KW-1185">Reference proteome</keyword>
<evidence type="ECO:0000256" key="1">
    <source>
        <dbReference type="SAM" id="MobiDB-lite"/>
    </source>
</evidence>
<gene>
    <name evidence="2" type="ORF">BOTBODRAFT_177277</name>
</gene>
<dbReference type="InParanoid" id="A0A067MHT2"/>
<dbReference type="HOGENOM" id="CLU_1524904_0_0_1"/>
<dbReference type="Proteomes" id="UP000027195">
    <property type="component" value="Unassembled WGS sequence"/>
</dbReference>
<evidence type="ECO:0000313" key="3">
    <source>
        <dbReference type="Proteomes" id="UP000027195"/>
    </source>
</evidence>
<organism evidence="2 3">
    <name type="scientific">Botryobasidium botryosum (strain FD-172 SS1)</name>
    <dbReference type="NCBI Taxonomy" id="930990"/>
    <lineage>
        <taxon>Eukaryota</taxon>
        <taxon>Fungi</taxon>
        <taxon>Dikarya</taxon>
        <taxon>Basidiomycota</taxon>
        <taxon>Agaricomycotina</taxon>
        <taxon>Agaricomycetes</taxon>
        <taxon>Cantharellales</taxon>
        <taxon>Botryobasidiaceae</taxon>
        <taxon>Botryobasidium</taxon>
    </lineage>
</organism>
<proteinExistence type="predicted"/>
<reference evidence="3" key="1">
    <citation type="journal article" date="2014" name="Proc. Natl. Acad. Sci. U.S.A.">
        <title>Extensive sampling of basidiomycete genomes demonstrates inadequacy of the white-rot/brown-rot paradigm for wood decay fungi.</title>
        <authorList>
            <person name="Riley R."/>
            <person name="Salamov A.A."/>
            <person name="Brown D.W."/>
            <person name="Nagy L.G."/>
            <person name="Floudas D."/>
            <person name="Held B.W."/>
            <person name="Levasseur A."/>
            <person name="Lombard V."/>
            <person name="Morin E."/>
            <person name="Otillar R."/>
            <person name="Lindquist E.A."/>
            <person name="Sun H."/>
            <person name="LaButti K.M."/>
            <person name="Schmutz J."/>
            <person name="Jabbour D."/>
            <person name="Luo H."/>
            <person name="Baker S.E."/>
            <person name="Pisabarro A.G."/>
            <person name="Walton J.D."/>
            <person name="Blanchette R.A."/>
            <person name="Henrissat B."/>
            <person name="Martin F."/>
            <person name="Cullen D."/>
            <person name="Hibbett D.S."/>
            <person name="Grigoriev I.V."/>
        </authorList>
    </citation>
    <scope>NUCLEOTIDE SEQUENCE [LARGE SCALE GENOMIC DNA]</scope>
    <source>
        <strain evidence="3">FD-172 SS1</strain>
    </source>
</reference>